<proteinExistence type="predicted"/>
<protein>
    <submittedName>
        <fullName evidence="2">Helix-turn-helix domain protein</fullName>
    </submittedName>
</protein>
<sequence>MSQTAPSLSAADVADHLNVSRRTVWRVVERGDLPEPIRLGRIVRWSLASLPAMGEPEIPPLDVAA</sequence>
<reference evidence="2 3" key="1">
    <citation type="submission" date="2017-03" db="EMBL/GenBank/DDBJ databases">
        <authorList>
            <person name="Afonso C.L."/>
            <person name="Miller P.J."/>
            <person name="Scott M.A."/>
            <person name="Spackman E."/>
            <person name="Goraichik I."/>
            <person name="Dimitrov K.M."/>
            <person name="Suarez D.L."/>
            <person name="Swayne D.E."/>
        </authorList>
    </citation>
    <scope>NUCLEOTIDE SEQUENCE [LARGE SCALE GENOMIC DNA]</scope>
    <source>
        <strain evidence="2 3">CECT 7639</strain>
    </source>
</reference>
<organism evidence="2 3">
    <name type="scientific">Falsiruegeria litorea R37</name>
    <dbReference type="NCBI Taxonomy" id="1200284"/>
    <lineage>
        <taxon>Bacteria</taxon>
        <taxon>Pseudomonadati</taxon>
        <taxon>Pseudomonadota</taxon>
        <taxon>Alphaproteobacteria</taxon>
        <taxon>Rhodobacterales</taxon>
        <taxon>Roseobacteraceae</taxon>
        <taxon>Falsiruegeria</taxon>
    </lineage>
</organism>
<accession>A0A1Y5RPV2</accession>
<dbReference type="InterPro" id="IPR041657">
    <property type="entry name" value="HTH_17"/>
</dbReference>
<dbReference type="SUPFAM" id="SSF46955">
    <property type="entry name" value="Putative DNA-binding domain"/>
    <property type="match status" value="1"/>
</dbReference>
<dbReference type="OrthoDB" id="9801242at2"/>
<gene>
    <name evidence="2" type="ORF">TRL7639_00465</name>
</gene>
<dbReference type="Pfam" id="PF12728">
    <property type="entry name" value="HTH_17"/>
    <property type="match status" value="1"/>
</dbReference>
<dbReference type="InterPro" id="IPR009061">
    <property type="entry name" value="DNA-bd_dom_put_sf"/>
</dbReference>
<name>A0A1Y5RPV2_9RHOB</name>
<dbReference type="EMBL" id="FWFO01000001">
    <property type="protein sequence ID" value="SLN19833.1"/>
    <property type="molecule type" value="Genomic_DNA"/>
</dbReference>
<evidence type="ECO:0000313" key="3">
    <source>
        <dbReference type="Proteomes" id="UP000193077"/>
    </source>
</evidence>
<evidence type="ECO:0000313" key="2">
    <source>
        <dbReference type="EMBL" id="SLN19833.1"/>
    </source>
</evidence>
<evidence type="ECO:0000259" key="1">
    <source>
        <dbReference type="Pfam" id="PF12728"/>
    </source>
</evidence>
<dbReference type="AlphaFoldDB" id="A0A1Y5RPV2"/>
<dbReference type="Proteomes" id="UP000193077">
    <property type="component" value="Unassembled WGS sequence"/>
</dbReference>
<keyword evidence="3" id="KW-1185">Reference proteome</keyword>
<feature type="domain" description="Helix-turn-helix" evidence="1">
    <location>
        <begin position="8"/>
        <end position="50"/>
    </location>
</feature>
<dbReference type="RefSeq" id="WP_085794185.1">
    <property type="nucleotide sequence ID" value="NZ_FWFO01000001.1"/>
</dbReference>